<reference evidence="1 2" key="1">
    <citation type="submission" date="2019-03" db="EMBL/GenBank/DDBJ databases">
        <title>First draft genome of Liparis tanakae, snailfish: a comprehensive survey of snailfish specific genes.</title>
        <authorList>
            <person name="Kim W."/>
            <person name="Song I."/>
            <person name="Jeong J.-H."/>
            <person name="Kim D."/>
            <person name="Kim S."/>
            <person name="Ryu S."/>
            <person name="Song J.Y."/>
            <person name="Lee S.K."/>
        </authorList>
    </citation>
    <scope>NUCLEOTIDE SEQUENCE [LARGE SCALE GENOMIC DNA]</scope>
    <source>
        <tissue evidence="1">Muscle</tissue>
    </source>
</reference>
<accession>A0A4Z2IQ36</accession>
<organism evidence="1 2">
    <name type="scientific">Liparis tanakae</name>
    <name type="common">Tanaka's snailfish</name>
    <dbReference type="NCBI Taxonomy" id="230148"/>
    <lineage>
        <taxon>Eukaryota</taxon>
        <taxon>Metazoa</taxon>
        <taxon>Chordata</taxon>
        <taxon>Craniata</taxon>
        <taxon>Vertebrata</taxon>
        <taxon>Euteleostomi</taxon>
        <taxon>Actinopterygii</taxon>
        <taxon>Neopterygii</taxon>
        <taxon>Teleostei</taxon>
        <taxon>Neoteleostei</taxon>
        <taxon>Acanthomorphata</taxon>
        <taxon>Eupercaria</taxon>
        <taxon>Perciformes</taxon>
        <taxon>Cottioidei</taxon>
        <taxon>Cottales</taxon>
        <taxon>Liparidae</taxon>
        <taxon>Liparis</taxon>
    </lineage>
</organism>
<dbReference type="AlphaFoldDB" id="A0A4Z2IQ36"/>
<protein>
    <submittedName>
        <fullName evidence="1">Uncharacterized protein</fullName>
    </submittedName>
</protein>
<name>A0A4Z2IQ36_9TELE</name>
<evidence type="ECO:0000313" key="2">
    <source>
        <dbReference type="Proteomes" id="UP000314294"/>
    </source>
</evidence>
<gene>
    <name evidence="1" type="ORF">EYF80_009631</name>
</gene>
<evidence type="ECO:0000313" key="1">
    <source>
        <dbReference type="EMBL" id="TNN80120.1"/>
    </source>
</evidence>
<dbReference type="EMBL" id="SRLO01000057">
    <property type="protein sequence ID" value="TNN80120.1"/>
    <property type="molecule type" value="Genomic_DNA"/>
</dbReference>
<sequence>MDARENRVDVPTCMGQVVMTGVWWGTYSGAEEQTGVKGPLDPAVSGAGPGSWALPLDALALLPASCLRPGPGLLPHWPCLLLCAPCLKPHWPRLLHNASCITDWPPASCHGLTDNIRRPSQRQEVLDSGGGVLIEWERLHSKAESFSAAWFPAGAAEQA</sequence>
<comment type="caution">
    <text evidence="1">The sequence shown here is derived from an EMBL/GenBank/DDBJ whole genome shotgun (WGS) entry which is preliminary data.</text>
</comment>
<proteinExistence type="predicted"/>
<dbReference type="Proteomes" id="UP000314294">
    <property type="component" value="Unassembled WGS sequence"/>
</dbReference>
<keyword evidence="2" id="KW-1185">Reference proteome</keyword>